<protein>
    <submittedName>
        <fullName evidence="1">Uncharacterized protein</fullName>
    </submittedName>
</protein>
<gene>
    <name evidence="1" type="ORF">BN9_058540</name>
</gene>
<dbReference type="EMBL" id="CAIX01000086">
    <property type="protein sequence ID" value="CCI45007.1"/>
    <property type="molecule type" value="Genomic_DNA"/>
</dbReference>
<dbReference type="AlphaFoldDB" id="A0A024GF97"/>
<keyword evidence="2" id="KW-1185">Reference proteome</keyword>
<accession>A0A024GF97</accession>
<dbReference type="Proteomes" id="UP000053237">
    <property type="component" value="Unassembled WGS sequence"/>
</dbReference>
<evidence type="ECO:0000313" key="1">
    <source>
        <dbReference type="EMBL" id="CCI45007.1"/>
    </source>
</evidence>
<reference evidence="1 2" key="1">
    <citation type="submission" date="2012-05" db="EMBL/GenBank/DDBJ databases">
        <title>Recombination and specialization in a pathogen metapopulation.</title>
        <authorList>
            <person name="Gardiner A."/>
            <person name="Kemen E."/>
            <person name="Schultz-Larsen T."/>
            <person name="MacLean D."/>
            <person name="Van Oosterhout C."/>
            <person name="Jones J.D.G."/>
        </authorList>
    </citation>
    <scope>NUCLEOTIDE SEQUENCE [LARGE SCALE GENOMIC DNA]</scope>
    <source>
        <strain evidence="1 2">Ac Nc2</strain>
    </source>
</reference>
<evidence type="ECO:0000313" key="2">
    <source>
        <dbReference type="Proteomes" id="UP000053237"/>
    </source>
</evidence>
<sequence>MYCQRVKKATSEPLGFALYPNLWKMPKNARESLKFIDITQVAYFLTAQTDFATAYAAPQRMLPVNIWMLPILTPQSMRSVPSNWLETASKTSTFPPEAQPPRKCRENLIYSIVLDPNSSNWAGRLLLQLHEPMRHTCFVMDQFLTAIQIHSTSSETPKLLKRMYRVIAAFTDFLNSQRDIKWKMLYPMVGNGISSDVLDEIKDANTLLDAHIGHMQAHKRVEEKAWMSHISTIQHDLRTLTLTLVSVCTVEECELAPALESVTSETMILRPLFFSIRQKRIVVPWILHHIKALGGQSEETKARALVPFPHSFLYRLLWRPYFDAHVASDLQKLQDYSHTMRR</sequence>
<comment type="caution">
    <text evidence="1">The sequence shown here is derived from an EMBL/GenBank/DDBJ whole genome shotgun (WGS) entry which is preliminary data.</text>
</comment>
<proteinExistence type="predicted"/>
<name>A0A024GF97_9STRA</name>
<dbReference type="InParanoid" id="A0A024GF97"/>
<organism evidence="1 2">
    <name type="scientific">Albugo candida</name>
    <dbReference type="NCBI Taxonomy" id="65357"/>
    <lineage>
        <taxon>Eukaryota</taxon>
        <taxon>Sar</taxon>
        <taxon>Stramenopiles</taxon>
        <taxon>Oomycota</taxon>
        <taxon>Peronosporomycetes</taxon>
        <taxon>Albuginales</taxon>
        <taxon>Albuginaceae</taxon>
        <taxon>Albugo</taxon>
    </lineage>
</organism>